<organism evidence="2 3">
    <name type="scientific">Eragrostis curvula</name>
    <name type="common">weeping love grass</name>
    <dbReference type="NCBI Taxonomy" id="38414"/>
    <lineage>
        <taxon>Eukaryota</taxon>
        <taxon>Viridiplantae</taxon>
        <taxon>Streptophyta</taxon>
        <taxon>Embryophyta</taxon>
        <taxon>Tracheophyta</taxon>
        <taxon>Spermatophyta</taxon>
        <taxon>Magnoliopsida</taxon>
        <taxon>Liliopsida</taxon>
        <taxon>Poales</taxon>
        <taxon>Poaceae</taxon>
        <taxon>PACMAD clade</taxon>
        <taxon>Chloridoideae</taxon>
        <taxon>Eragrostideae</taxon>
        <taxon>Eragrostidinae</taxon>
        <taxon>Eragrostis</taxon>
    </lineage>
</organism>
<gene>
    <name evidence="2" type="ORF">EJB05_47554</name>
</gene>
<keyword evidence="3" id="KW-1185">Reference proteome</keyword>
<dbReference type="Gramene" id="TVU06764">
    <property type="protein sequence ID" value="TVU06764"/>
    <property type="gene ID" value="EJB05_47554"/>
</dbReference>
<dbReference type="EMBL" id="RWGY01000048">
    <property type="protein sequence ID" value="TVU06764.1"/>
    <property type="molecule type" value="Genomic_DNA"/>
</dbReference>
<proteinExistence type="predicted"/>
<protein>
    <submittedName>
        <fullName evidence="2">Uncharacterized protein</fullName>
    </submittedName>
</protein>
<evidence type="ECO:0000313" key="3">
    <source>
        <dbReference type="Proteomes" id="UP000324897"/>
    </source>
</evidence>
<reference evidence="2 3" key="1">
    <citation type="journal article" date="2019" name="Sci. Rep.">
        <title>A high-quality genome of Eragrostis curvula grass provides insights into Poaceae evolution and supports new strategies to enhance forage quality.</title>
        <authorList>
            <person name="Carballo J."/>
            <person name="Santos B.A.C.M."/>
            <person name="Zappacosta D."/>
            <person name="Garbus I."/>
            <person name="Selva J.P."/>
            <person name="Gallo C.A."/>
            <person name="Diaz A."/>
            <person name="Albertini E."/>
            <person name="Caccamo M."/>
            <person name="Echenique V."/>
        </authorList>
    </citation>
    <scope>NUCLEOTIDE SEQUENCE [LARGE SCALE GENOMIC DNA]</scope>
    <source>
        <strain evidence="3">cv. Victoria</strain>
        <tissue evidence="2">Leaf</tissue>
    </source>
</reference>
<feature type="region of interest" description="Disordered" evidence="1">
    <location>
        <begin position="43"/>
        <end position="72"/>
    </location>
</feature>
<dbReference type="Proteomes" id="UP000324897">
    <property type="component" value="Unassembled WGS sequence"/>
</dbReference>
<evidence type="ECO:0000256" key="1">
    <source>
        <dbReference type="SAM" id="MobiDB-lite"/>
    </source>
</evidence>
<sequence>MQAQAKAEIVATATGEGFAKEPEVDEAPRGLHKTIFRRQVNETSECDGGAVEGDTTEPEVAGETPVGENDMMFGYFFPTDVGKREE</sequence>
<feature type="non-terminal residue" evidence="2">
    <location>
        <position position="1"/>
    </location>
</feature>
<dbReference type="AlphaFoldDB" id="A0A5J9T675"/>
<accession>A0A5J9T675</accession>
<evidence type="ECO:0000313" key="2">
    <source>
        <dbReference type="EMBL" id="TVU06764.1"/>
    </source>
</evidence>
<name>A0A5J9T675_9POAL</name>
<comment type="caution">
    <text evidence="2">The sequence shown here is derived from an EMBL/GenBank/DDBJ whole genome shotgun (WGS) entry which is preliminary data.</text>
</comment>